<name>A0A812VCC8_9DINO</name>
<keyword evidence="3" id="KW-1185">Reference proteome</keyword>
<feature type="transmembrane region" description="Helical" evidence="1">
    <location>
        <begin position="175"/>
        <end position="195"/>
    </location>
</feature>
<evidence type="ECO:0000313" key="3">
    <source>
        <dbReference type="Proteomes" id="UP000604046"/>
    </source>
</evidence>
<organism evidence="2 3">
    <name type="scientific">Symbiodinium natans</name>
    <dbReference type="NCBI Taxonomy" id="878477"/>
    <lineage>
        <taxon>Eukaryota</taxon>
        <taxon>Sar</taxon>
        <taxon>Alveolata</taxon>
        <taxon>Dinophyceae</taxon>
        <taxon>Suessiales</taxon>
        <taxon>Symbiodiniaceae</taxon>
        <taxon>Symbiodinium</taxon>
    </lineage>
</organism>
<dbReference type="Proteomes" id="UP000604046">
    <property type="component" value="Unassembled WGS sequence"/>
</dbReference>
<reference evidence="2" key="1">
    <citation type="submission" date="2021-02" db="EMBL/GenBank/DDBJ databases">
        <authorList>
            <person name="Dougan E. K."/>
            <person name="Rhodes N."/>
            <person name="Thang M."/>
            <person name="Chan C."/>
        </authorList>
    </citation>
    <scope>NUCLEOTIDE SEQUENCE</scope>
</reference>
<dbReference type="OrthoDB" id="418211at2759"/>
<dbReference type="EMBL" id="CAJNDS010002838">
    <property type="protein sequence ID" value="CAE7614488.1"/>
    <property type="molecule type" value="Genomic_DNA"/>
</dbReference>
<protein>
    <submittedName>
        <fullName evidence="2">Uncharacterized protein</fullName>
    </submittedName>
</protein>
<feature type="transmembrane region" description="Helical" evidence="1">
    <location>
        <begin position="253"/>
        <end position="275"/>
    </location>
</feature>
<sequence length="380" mass="40989">MAAIDSADRVHRVRDILDSVWPTARRPLAPFVVTGLDILDGLHDCLAAAIPNSSHGDGLDEWPLELPHSETGVIPVDLDPQKMSRCEAYKMNRQGRHGPLDLATFQDHWLDFPMIVLTGAFLNTVDPVIWPTGVALSKAYTGGALMLHSMAAGGMVAFSYSIAKRLPDKQPRTPMRLAAAAMACGALREVIALNLDTFGFVGDLALKLVDLTPAAGAAVVAVHYLSDAVSMPLVVAFLGTFSKASETGEIAQIAIHGVMPAAMFNLFAAGAVIAVTPVYKGGLIAGSLGCMMYTFWGMAVIEEKVWSIDRVQFEQVRMSSDLLRMTMCLIGLVQVGGVTHCLPPEWQHNLLTILELLLAGVCHLSLKDPADNRIRTRVRN</sequence>
<accession>A0A812VCC8</accession>
<feature type="transmembrane region" description="Helical" evidence="1">
    <location>
        <begin position="145"/>
        <end position="163"/>
    </location>
</feature>
<comment type="caution">
    <text evidence="2">The sequence shown here is derived from an EMBL/GenBank/DDBJ whole genome shotgun (WGS) entry which is preliminary data.</text>
</comment>
<proteinExistence type="predicted"/>
<keyword evidence="1" id="KW-0812">Transmembrane</keyword>
<gene>
    <name evidence="2" type="ORF">SNAT2548_LOCUS34935</name>
</gene>
<evidence type="ECO:0000256" key="1">
    <source>
        <dbReference type="SAM" id="Phobius"/>
    </source>
</evidence>
<keyword evidence="1" id="KW-1133">Transmembrane helix</keyword>
<feature type="transmembrane region" description="Helical" evidence="1">
    <location>
        <begin position="281"/>
        <end position="301"/>
    </location>
</feature>
<keyword evidence="1" id="KW-0472">Membrane</keyword>
<evidence type="ECO:0000313" key="2">
    <source>
        <dbReference type="EMBL" id="CAE7614488.1"/>
    </source>
</evidence>
<feature type="transmembrane region" description="Helical" evidence="1">
    <location>
        <begin position="215"/>
        <end position="241"/>
    </location>
</feature>
<dbReference type="AlphaFoldDB" id="A0A812VCC8"/>